<dbReference type="PANTHER" id="PTHR12110:SF21">
    <property type="entry name" value="XYLOSE ISOMERASE-LIKE TIM BARREL DOMAIN-CONTAINING PROTEIN"/>
    <property type="match status" value="1"/>
</dbReference>
<dbReference type="InterPro" id="IPR001719">
    <property type="entry name" value="AP_endonuc_2"/>
</dbReference>
<evidence type="ECO:0000313" key="2">
    <source>
        <dbReference type="EMBL" id="THF75495.1"/>
    </source>
</evidence>
<reference evidence="2 3" key="1">
    <citation type="submission" date="2019-04" db="EMBL/GenBank/DDBJ databases">
        <title>Cohnella sp. nov. isolated from preserved vegetables.</title>
        <authorList>
            <person name="Lin S.-Y."/>
            <person name="Hung M.-H."/>
            <person name="Young C.-C."/>
        </authorList>
    </citation>
    <scope>NUCLEOTIDE SEQUENCE [LARGE SCALE GENOMIC DNA]</scope>
    <source>
        <strain evidence="2 3">CC-MHH1044</strain>
    </source>
</reference>
<organism evidence="2 3">
    <name type="scientific">Cohnella fermenti</name>
    <dbReference type="NCBI Taxonomy" id="2565925"/>
    <lineage>
        <taxon>Bacteria</taxon>
        <taxon>Bacillati</taxon>
        <taxon>Bacillota</taxon>
        <taxon>Bacilli</taxon>
        <taxon>Bacillales</taxon>
        <taxon>Paenibacillaceae</taxon>
        <taxon>Cohnella</taxon>
    </lineage>
</organism>
<dbReference type="Pfam" id="PF01261">
    <property type="entry name" value="AP_endonuc_2"/>
    <property type="match status" value="1"/>
</dbReference>
<accession>A0A4S4BMK7</accession>
<dbReference type="EMBL" id="SSOB01000031">
    <property type="protein sequence ID" value="THF75495.1"/>
    <property type="molecule type" value="Genomic_DNA"/>
</dbReference>
<proteinExistence type="predicted"/>
<dbReference type="SMART" id="SM00518">
    <property type="entry name" value="AP2Ec"/>
    <property type="match status" value="1"/>
</dbReference>
<dbReference type="InterPro" id="IPR050312">
    <property type="entry name" value="IolE/XylAMocC-like"/>
</dbReference>
<name>A0A4S4BMK7_9BACL</name>
<dbReference type="GO" id="GO:0008270">
    <property type="term" value="F:zinc ion binding"/>
    <property type="evidence" value="ECO:0007669"/>
    <property type="project" value="InterPro"/>
</dbReference>
<dbReference type="SUPFAM" id="SSF51658">
    <property type="entry name" value="Xylose isomerase-like"/>
    <property type="match status" value="1"/>
</dbReference>
<dbReference type="GO" id="GO:0006281">
    <property type="term" value="P:DNA repair"/>
    <property type="evidence" value="ECO:0007669"/>
    <property type="project" value="InterPro"/>
</dbReference>
<sequence>MTDQVQSRYGISTLTRIGQPLETALQRLAEAGWRRLEIMVEDGHRELLDWSEERLGELERWGERQGIAWSMHAPIHGVNSCSSDPSEVEAGLALLKRAIAIANRLGASYVVMHPGEYDRPIPDPASDPNGYAEARADCVARCASYLRRLIGETGGEEGNPLALENVPPRPDRFGWDCAFLADAIAASGTSRVRILFDIGHAHLCGEGHVMNELRKHERLLLGMHISDNRGMKDEHLAVGRGTIPYEGIVAALGKAGDRIAWVLETGSEAAASESLELLDNWRTLHSARGRAKEE</sequence>
<dbReference type="PANTHER" id="PTHR12110">
    <property type="entry name" value="HYDROXYPYRUVATE ISOMERASE"/>
    <property type="match status" value="1"/>
</dbReference>
<dbReference type="AlphaFoldDB" id="A0A4S4BMK7"/>
<protein>
    <submittedName>
        <fullName evidence="2">Sugar phosphate isomerase/epimerase</fullName>
    </submittedName>
</protein>
<gene>
    <name evidence="2" type="ORF">E6C55_21865</name>
</gene>
<comment type="caution">
    <text evidence="2">The sequence shown here is derived from an EMBL/GenBank/DDBJ whole genome shotgun (WGS) entry which is preliminary data.</text>
</comment>
<dbReference type="InterPro" id="IPR013022">
    <property type="entry name" value="Xyl_isomerase-like_TIM-brl"/>
</dbReference>
<dbReference type="Proteomes" id="UP000310636">
    <property type="component" value="Unassembled WGS sequence"/>
</dbReference>
<keyword evidence="2" id="KW-0413">Isomerase</keyword>
<dbReference type="OrthoDB" id="110795at2"/>
<keyword evidence="3" id="KW-1185">Reference proteome</keyword>
<dbReference type="GO" id="GO:0016853">
    <property type="term" value="F:isomerase activity"/>
    <property type="evidence" value="ECO:0007669"/>
    <property type="project" value="UniProtKB-KW"/>
</dbReference>
<feature type="domain" description="Xylose isomerase-like TIM barrel" evidence="1">
    <location>
        <begin position="25"/>
        <end position="280"/>
    </location>
</feature>
<evidence type="ECO:0000313" key="3">
    <source>
        <dbReference type="Proteomes" id="UP000310636"/>
    </source>
</evidence>
<dbReference type="InterPro" id="IPR036237">
    <property type="entry name" value="Xyl_isomerase-like_sf"/>
</dbReference>
<dbReference type="RefSeq" id="WP_136371943.1">
    <property type="nucleotide sequence ID" value="NZ_SSOB01000031.1"/>
</dbReference>
<evidence type="ECO:0000259" key="1">
    <source>
        <dbReference type="Pfam" id="PF01261"/>
    </source>
</evidence>
<dbReference type="Gene3D" id="3.20.20.150">
    <property type="entry name" value="Divalent-metal-dependent TIM barrel enzymes"/>
    <property type="match status" value="1"/>
</dbReference>
<dbReference type="GO" id="GO:0003677">
    <property type="term" value="F:DNA binding"/>
    <property type="evidence" value="ECO:0007669"/>
    <property type="project" value="InterPro"/>
</dbReference>